<comment type="caution">
    <text evidence="2">The sequence shown here is derived from an EMBL/GenBank/DDBJ whole genome shotgun (WGS) entry which is preliminary data.</text>
</comment>
<dbReference type="AlphaFoldDB" id="A0ABD2PXT2"/>
<organism evidence="2 3">
    <name type="scientific">Cichlidogyrus casuarinus</name>
    <dbReference type="NCBI Taxonomy" id="1844966"/>
    <lineage>
        <taxon>Eukaryota</taxon>
        <taxon>Metazoa</taxon>
        <taxon>Spiralia</taxon>
        <taxon>Lophotrochozoa</taxon>
        <taxon>Platyhelminthes</taxon>
        <taxon>Monogenea</taxon>
        <taxon>Monopisthocotylea</taxon>
        <taxon>Dactylogyridea</taxon>
        <taxon>Ancyrocephalidae</taxon>
        <taxon>Cichlidogyrus</taxon>
    </lineage>
</organism>
<evidence type="ECO:0000256" key="1">
    <source>
        <dbReference type="SAM" id="MobiDB-lite"/>
    </source>
</evidence>
<feature type="compositionally biased region" description="Low complexity" evidence="1">
    <location>
        <begin position="85"/>
        <end position="97"/>
    </location>
</feature>
<protein>
    <submittedName>
        <fullName evidence="2">Uncharacterized protein</fullName>
    </submittedName>
</protein>
<reference evidence="2 3" key="1">
    <citation type="submission" date="2024-11" db="EMBL/GenBank/DDBJ databases">
        <title>Adaptive evolution of stress response genes in parasites aligns with host niche diversity.</title>
        <authorList>
            <person name="Hahn C."/>
            <person name="Resl P."/>
        </authorList>
    </citation>
    <scope>NUCLEOTIDE SEQUENCE [LARGE SCALE GENOMIC DNA]</scope>
    <source>
        <strain evidence="2">EGGRZ-B1_66</strain>
        <tissue evidence="2">Body</tissue>
    </source>
</reference>
<keyword evidence="3" id="KW-1185">Reference proteome</keyword>
<proteinExistence type="predicted"/>
<evidence type="ECO:0000313" key="3">
    <source>
        <dbReference type="Proteomes" id="UP001626550"/>
    </source>
</evidence>
<sequence>MTSSATEPLPFRAEVRLPWNMWSMSSPAPVRSGHAPDSPMTRDTSESSSTDDEEAPKKQDTKNRAPRKLDLSNLYQSLSASEYFSRSSSSSHSSSSSTIGDEAENTQKCQLTPGGPSHVVRLRKKSKNRHRRMKMSTSLMYFHECSRSDLLDLEDEEISYRAGARPISLCLDTTANSIFATPVASPPLLDDDHLLN</sequence>
<feature type="compositionally biased region" description="Basic and acidic residues" evidence="1">
    <location>
        <begin position="55"/>
        <end position="70"/>
    </location>
</feature>
<accession>A0ABD2PXT2</accession>
<name>A0ABD2PXT2_9PLAT</name>
<dbReference type="Proteomes" id="UP001626550">
    <property type="component" value="Unassembled WGS sequence"/>
</dbReference>
<feature type="region of interest" description="Disordered" evidence="1">
    <location>
        <begin position="23"/>
        <end position="70"/>
    </location>
</feature>
<feature type="region of interest" description="Disordered" evidence="1">
    <location>
        <begin position="85"/>
        <end position="118"/>
    </location>
</feature>
<gene>
    <name evidence="2" type="ORF">Ciccas_009188</name>
</gene>
<dbReference type="EMBL" id="JBJKFK010001791">
    <property type="protein sequence ID" value="KAL3312224.1"/>
    <property type="molecule type" value="Genomic_DNA"/>
</dbReference>
<evidence type="ECO:0000313" key="2">
    <source>
        <dbReference type="EMBL" id="KAL3312224.1"/>
    </source>
</evidence>